<dbReference type="AlphaFoldDB" id="A0AAJ8C0G1"/>
<protein>
    <submittedName>
        <fullName evidence="1">Uncharacterized protein</fullName>
    </submittedName>
</protein>
<gene>
    <name evidence="1" type="ORF">An16g02410</name>
</gene>
<reference evidence="1" key="1">
    <citation type="submission" date="2025-02" db="EMBL/GenBank/DDBJ databases">
        <authorList>
            <consortium name="NCBI Genome Project"/>
        </authorList>
    </citation>
    <scope>NUCLEOTIDE SEQUENCE</scope>
</reference>
<dbReference type="RefSeq" id="XP_059606767.1">
    <property type="nucleotide sequence ID" value="XM_059744981.1"/>
</dbReference>
<sequence length="95" mass="10435">MVRAGSNVTEAEQSRRDRKLGIAVCAQEVETEKIIDSWPAMGDGEQGLREEERTKAVRDLAHFRAPSLDPVAEGSFSACFTNHDFIDASSNDPGR</sequence>
<accession>A0AAJ8C0G1</accession>
<proteinExistence type="predicted"/>
<dbReference type="VEuPathDB" id="FungiDB:An16g02410"/>
<evidence type="ECO:0000313" key="1">
    <source>
        <dbReference type="RefSeq" id="XP_059606767.1"/>
    </source>
</evidence>
<organism evidence="1">
    <name type="scientific">Aspergillus niger</name>
    <dbReference type="NCBI Taxonomy" id="5061"/>
    <lineage>
        <taxon>Eukaryota</taxon>
        <taxon>Fungi</taxon>
        <taxon>Dikarya</taxon>
        <taxon>Ascomycota</taxon>
        <taxon>Pezizomycotina</taxon>
        <taxon>Eurotiomycetes</taxon>
        <taxon>Eurotiomycetidae</taxon>
        <taxon>Eurotiales</taxon>
        <taxon>Aspergillaceae</taxon>
        <taxon>Aspergillus</taxon>
        <taxon>Aspergillus subgen. Circumdati</taxon>
    </lineage>
</organism>
<reference evidence="1" key="2">
    <citation type="submission" date="2025-08" db="UniProtKB">
        <authorList>
            <consortium name="RefSeq"/>
        </authorList>
    </citation>
    <scope>IDENTIFICATION</scope>
</reference>
<name>A0AAJ8C0G1_ASPNG</name>
<dbReference type="GeneID" id="84593341"/>
<dbReference type="KEGG" id="ang:An16g02410"/>